<proteinExistence type="predicted"/>
<sequence length="76" mass="8114">MERVAMVSVVVADGGNGSAAASGGYDGGNKVGRLLMWRWCGDKGGKGVGLRVVYVGGGQRWLERRQKMIEREEGCV</sequence>
<reference evidence="1" key="1">
    <citation type="journal article" date="2019" name="Sci. Rep.">
        <title>Draft genome of Tanacetum cinerariifolium, the natural source of mosquito coil.</title>
        <authorList>
            <person name="Yamashiro T."/>
            <person name="Shiraishi A."/>
            <person name="Satake H."/>
            <person name="Nakayama K."/>
        </authorList>
    </citation>
    <scope>NUCLEOTIDE SEQUENCE</scope>
</reference>
<comment type="caution">
    <text evidence="1">The sequence shown here is derived from an EMBL/GenBank/DDBJ whole genome shotgun (WGS) entry which is preliminary data.</text>
</comment>
<dbReference type="EMBL" id="BKCJ010000072">
    <property type="protein sequence ID" value="GEU29483.1"/>
    <property type="molecule type" value="Genomic_DNA"/>
</dbReference>
<accession>A0A699GIG3</accession>
<dbReference type="AlphaFoldDB" id="A0A699GIG3"/>
<gene>
    <name evidence="1" type="ORF">Tci_001461</name>
</gene>
<evidence type="ECO:0000313" key="1">
    <source>
        <dbReference type="EMBL" id="GEU29483.1"/>
    </source>
</evidence>
<organism evidence="1">
    <name type="scientific">Tanacetum cinerariifolium</name>
    <name type="common">Dalmatian daisy</name>
    <name type="synonym">Chrysanthemum cinerariifolium</name>
    <dbReference type="NCBI Taxonomy" id="118510"/>
    <lineage>
        <taxon>Eukaryota</taxon>
        <taxon>Viridiplantae</taxon>
        <taxon>Streptophyta</taxon>
        <taxon>Embryophyta</taxon>
        <taxon>Tracheophyta</taxon>
        <taxon>Spermatophyta</taxon>
        <taxon>Magnoliopsida</taxon>
        <taxon>eudicotyledons</taxon>
        <taxon>Gunneridae</taxon>
        <taxon>Pentapetalae</taxon>
        <taxon>asterids</taxon>
        <taxon>campanulids</taxon>
        <taxon>Asterales</taxon>
        <taxon>Asteraceae</taxon>
        <taxon>Asteroideae</taxon>
        <taxon>Anthemideae</taxon>
        <taxon>Anthemidinae</taxon>
        <taxon>Tanacetum</taxon>
    </lineage>
</organism>
<name>A0A699GIG3_TANCI</name>
<protein>
    <submittedName>
        <fullName evidence="1">Uncharacterized protein</fullName>
    </submittedName>
</protein>